<keyword evidence="4" id="KW-0175">Coiled coil</keyword>
<feature type="signal peptide" evidence="5">
    <location>
        <begin position="1"/>
        <end position="18"/>
    </location>
</feature>
<evidence type="ECO:0000256" key="1">
    <source>
        <dbReference type="ARBA" id="ARBA00004613"/>
    </source>
</evidence>
<keyword evidence="8" id="KW-1185">Reference proteome</keyword>
<comment type="subcellular location">
    <subcellularLocation>
        <location evidence="1">Secreted</location>
    </subcellularLocation>
</comment>
<evidence type="ECO:0000256" key="5">
    <source>
        <dbReference type="SAM" id="SignalP"/>
    </source>
</evidence>
<dbReference type="AlphaFoldDB" id="A0AAV1QBV0"/>
<keyword evidence="2" id="KW-0964">Secreted</keyword>
<evidence type="ECO:0000256" key="4">
    <source>
        <dbReference type="SAM" id="Coils"/>
    </source>
</evidence>
<dbReference type="Proteomes" id="UP001314229">
    <property type="component" value="Unassembled WGS sequence"/>
</dbReference>
<dbReference type="PANTHER" id="PTHR22923">
    <property type="entry name" value="CEREBELLIN-RELATED"/>
    <property type="match status" value="1"/>
</dbReference>
<dbReference type="SMART" id="SM00110">
    <property type="entry name" value="C1Q"/>
    <property type="match status" value="1"/>
</dbReference>
<dbReference type="Gene3D" id="2.60.120.40">
    <property type="match status" value="1"/>
</dbReference>
<gene>
    <name evidence="7" type="ORF">FSCOSCO3_A000657</name>
</gene>
<feature type="coiled-coil region" evidence="4">
    <location>
        <begin position="42"/>
        <end position="87"/>
    </location>
</feature>
<proteinExistence type="predicted"/>
<keyword evidence="3 5" id="KW-0732">Signal</keyword>
<evidence type="ECO:0000259" key="6">
    <source>
        <dbReference type="PROSITE" id="PS50871"/>
    </source>
</evidence>
<accession>A0AAV1QBV0</accession>
<dbReference type="Pfam" id="PF00386">
    <property type="entry name" value="C1q"/>
    <property type="match status" value="1"/>
</dbReference>
<protein>
    <submittedName>
        <fullName evidence="7">Complement C1q tumor necrosis factor-related protein 3-like</fullName>
    </submittedName>
</protein>
<name>A0AAV1QBV0_SCOSC</name>
<evidence type="ECO:0000256" key="2">
    <source>
        <dbReference type="ARBA" id="ARBA00022525"/>
    </source>
</evidence>
<evidence type="ECO:0000256" key="3">
    <source>
        <dbReference type="ARBA" id="ARBA00022729"/>
    </source>
</evidence>
<dbReference type="InterPro" id="IPR008983">
    <property type="entry name" value="Tumour_necrosis_fac-like_dom"/>
</dbReference>
<reference evidence="7 8" key="1">
    <citation type="submission" date="2024-01" db="EMBL/GenBank/DDBJ databases">
        <authorList>
            <person name="Alioto T."/>
            <person name="Alioto T."/>
            <person name="Gomez Garrido J."/>
        </authorList>
    </citation>
    <scope>NUCLEOTIDE SEQUENCE [LARGE SCALE GENOMIC DNA]</scope>
</reference>
<evidence type="ECO:0000313" key="8">
    <source>
        <dbReference type="Proteomes" id="UP001314229"/>
    </source>
</evidence>
<dbReference type="PANTHER" id="PTHR22923:SF102">
    <property type="entry name" value="CEREBELLIN 13-RELATED"/>
    <property type="match status" value="1"/>
</dbReference>
<organism evidence="7 8">
    <name type="scientific">Scomber scombrus</name>
    <name type="common">Atlantic mackerel</name>
    <name type="synonym">Scomber vernalis</name>
    <dbReference type="NCBI Taxonomy" id="13677"/>
    <lineage>
        <taxon>Eukaryota</taxon>
        <taxon>Metazoa</taxon>
        <taxon>Chordata</taxon>
        <taxon>Craniata</taxon>
        <taxon>Vertebrata</taxon>
        <taxon>Euteleostomi</taxon>
        <taxon>Actinopterygii</taxon>
        <taxon>Neopterygii</taxon>
        <taxon>Teleostei</taxon>
        <taxon>Neoteleostei</taxon>
        <taxon>Acanthomorphata</taxon>
        <taxon>Pelagiaria</taxon>
        <taxon>Scombriformes</taxon>
        <taxon>Scombridae</taxon>
        <taxon>Scomber</taxon>
    </lineage>
</organism>
<dbReference type="SUPFAM" id="SSF49842">
    <property type="entry name" value="TNF-like"/>
    <property type="match status" value="1"/>
</dbReference>
<comment type="caution">
    <text evidence="7">The sequence shown here is derived from an EMBL/GenBank/DDBJ whole genome shotgun (WGS) entry which is preliminary data.</text>
</comment>
<dbReference type="EMBL" id="CAWUFR010000756">
    <property type="protein sequence ID" value="CAK6980964.1"/>
    <property type="molecule type" value="Genomic_DNA"/>
</dbReference>
<dbReference type="InterPro" id="IPR001073">
    <property type="entry name" value="C1q_dom"/>
</dbReference>
<dbReference type="PRINTS" id="PR00007">
    <property type="entry name" value="COMPLEMNTC1Q"/>
</dbReference>
<dbReference type="PROSITE" id="PS50871">
    <property type="entry name" value="C1Q"/>
    <property type="match status" value="1"/>
</dbReference>
<dbReference type="InterPro" id="IPR050822">
    <property type="entry name" value="Cerebellin_Synaptic_Org"/>
</dbReference>
<evidence type="ECO:0000313" key="7">
    <source>
        <dbReference type="EMBL" id="CAK6980964.1"/>
    </source>
</evidence>
<feature type="chain" id="PRO_5043954070" evidence="5">
    <location>
        <begin position="19"/>
        <end position="221"/>
    </location>
</feature>
<feature type="domain" description="C1q" evidence="6">
    <location>
        <begin position="81"/>
        <end position="221"/>
    </location>
</feature>
<sequence>METAVFFPLLLLVCSVSTDPVTKNADYKLSYDHRPLNIPAVLRKMEASLAAQKAEIRQLQKDNEAQAEKLKTELDMLKQQLQARQVAFSAALYDGHGDGYFGPFNKQIHLVFKYVATNIGQAYNPHTGVFTAPLRGAYHFEFHVGVHGDGKHPATAFLMKNGDVSVSAYELQTAYYGSASNGVTLILEVGDQMYLRMSANSRLYDDRFHYCTFSGHMIFAM</sequence>
<dbReference type="GO" id="GO:0005576">
    <property type="term" value="C:extracellular region"/>
    <property type="evidence" value="ECO:0007669"/>
    <property type="project" value="UniProtKB-SubCell"/>
</dbReference>